<keyword evidence="1" id="KW-1133">Transmembrane helix</keyword>
<gene>
    <name evidence="2" type="ORF">E5352_16260</name>
</gene>
<feature type="transmembrane region" description="Helical" evidence="1">
    <location>
        <begin position="110"/>
        <end position="137"/>
    </location>
</feature>
<accession>A0A4V3RIJ1</accession>
<name>A0A4V3RIJ1_STEMA</name>
<comment type="caution">
    <text evidence="2">The sequence shown here is derived from an EMBL/GenBank/DDBJ whole genome shotgun (WGS) entry which is preliminary data.</text>
</comment>
<feature type="transmembrane region" description="Helical" evidence="1">
    <location>
        <begin position="74"/>
        <end position="98"/>
    </location>
</feature>
<protein>
    <recommendedName>
        <fullName evidence="4">Transmembrane protein</fullName>
    </recommendedName>
</protein>
<evidence type="ECO:0000313" key="2">
    <source>
        <dbReference type="EMBL" id="TGY32320.1"/>
    </source>
</evidence>
<dbReference type="AlphaFoldDB" id="A0A4V3RIJ1"/>
<reference evidence="2 3" key="1">
    <citation type="submission" date="2019-04" db="EMBL/GenBank/DDBJ databases">
        <title>Microbes associate with the intestines of laboratory mice.</title>
        <authorList>
            <person name="Navarre W."/>
            <person name="Wong E."/>
            <person name="Huang K."/>
            <person name="Tropini C."/>
            <person name="Ng K."/>
            <person name="Yu B."/>
        </authorList>
    </citation>
    <scope>NUCLEOTIDE SEQUENCE [LARGE SCALE GENOMIC DNA]</scope>
    <source>
        <strain evidence="2 3">NM62_B4-13</strain>
    </source>
</reference>
<feature type="transmembrane region" description="Helical" evidence="1">
    <location>
        <begin position="27"/>
        <end position="54"/>
    </location>
</feature>
<dbReference type="OrthoDB" id="281928at2"/>
<keyword evidence="1" id="KW-0472">Membrane</keyword>
<organism evidence="2 3">
    <name type="scientific">Stenotrophomonas maltophilia</name>
    <name type="common">Pseudomonas maltophilia</name>
    <name type="synonym">Xanthomonas maltophilia</name>
    <dbReference type="NCBI Taxonomy" id="40324"/>
    <lineage>
        <taxon>Bacteria</taxon>
        <taxon>Pseudomonadati</taxon>
        <taxon>Pseudomonadota</taxon>
        <taxon>Gammaproteobacteria</taxon>
        <taxon>Lysobacterales</taxon>
        <taxon>Lysobacteraceae</taxon>
        <taxon>Stenotrophomonas</taxon>
        <taxon>Stenotrophomonas maltophilia group</taxon>
    </lineage>
</organism>
<sequence length="152" mass="16198">MDAAPTPLAPPPLLSLEDQGHLRLLSIFHYVVAGLMALFALFPLLYIGIGLGIVNGWFPANQQAAGANSDLMVGWMFVGMGALFLVVCLTMTSLMVLAGRSLAQRRRYTLCLVVAALSCLFTPFGTVLGVFTLVVLLKPAVKPAFQPVPAQP</sequence>
<proteinExistence type="predicted"/>
<keyword evidence="1" id="KW-0812">Transmembrane</keyword>
<dbReference type="RefSeq" id="WP_017356235.1">
    <property type="nucleotide sequence ID" value="NZ_SRYW01000017.1"/>
</dbReference>
<evidence type="ECO:0000313" key="3">
    <source>
        <dbReference type="Proteomes" id="UP000306631"/>
    </source>
</evidence>
<evidence type="ECO:0000256" key="1">
    <source>
        <dbReference type="SAM" id="Phobius"/>
    </source>
</evidence>
<dbReference type="Proteomes" id="UP000306631">
    <property type="component" value="Unassembled WGS sequence"/>
</dbReference>
<dbReference type="EMBL" id="SRYW01000017">
    <property type="protein sequence ID" value="TGY32320.1"/>
    <property type="molecule type" value="Genomic_DNA"/>
</dbReference>
<evidence type="ECO:0008006" key="4">
    <source>
        <dbReference type="Google" id="ProtNLM"/>
    </source>
</evidence>